<protein>
    <submittedName>
        <fullName evidence="1">Uncharacterized protein</fullName>
    </submittedName>
</protein>
<evidence type="ECO:0000313" key="2">
    <source>
        <dbReference type="Proteomes" id="UP000326241"/>
    </source>
</evidence>
<dbReference type="Proteomes" id="UP000326241">
    <property type="component" value="Unassembled WGS sequence"/>
</dbReference>
<gene>
    <name evidence="1" type="ORF">PS624_04700</name>
</gene>
<evidence type="ECO:0000313" key="1">
    <source>
        <dbReference type="EMBL" id="VVN28314.1"/>
    </source>
</evidence>
<sequence length="53" mass="6029">MPLGHQFFRILITQFTQIEGAAPGQIHRFVEQGLRIQLTQYFDTAQMPLAIGV</sequence>
<reference evidence="1 2" key="1">
    <citation type="submission" date="2019-09" db="EMBL/GenBank/DDBJ databases">
        <authorList>
            <person name="Chandra G."/>
            <person name="Truman W A."/>
        </authorList>
    </citation>
    <scope>NUCLEOTIDE SEQUENCE [LARGE SCALE GENOMIC DNA]</scope>
    <source>
        <strain evidence="1">PS624</strain>
    </source>
</reference>
<accession>A0A5E6WIE5</accession>
<proteinExistence type="predicted"/>
<dbReference type="AlphaFoldDB" id="A0A5E6WIE5"/>
<name>A0A5E6WIE5_PSEFL</name>
<organism evidence="1 2">
    <name type="scientific">Pseudomonas fluorescens</name>
    <dbReference type="NCBI Taxonomy" id="294"/>
    <lineage>
        <taxon>Bacteria</taxon>
        <taxon>Pseudomonadati</taxon>
        <taxon>Pseudomonadota</taxon>
        <taxon>Gammaproteobacteria</taxon>
        <taxon>Pseudomonadales</taxon>
        <taxon>Pseudomonadaceae</taxon>
        <taxon>Pseudomonas</taxon>
    </lineage>
</organism>
<dbReference type="EMBL" id="CABVGZ010000065">
    <property type="protein sequence ID" value="VVN28314.1"/>
    <property type="molecule type" value="Genomic_DNA"/>
</dbReference>